<keyword evidence="3" id="KW-1185">Reference proteome</keyword>
<name>A0ABN9S538_9DINO</name>
<comment type="caution">
    <text evidence="2">The sequence shown here is derived from an EMBL/GenBank/DDBJ whole genome shotgun (WGS) entry which is preliminary data.</text>
</comment>
<evidence type="ECO:0000256" key="1">
    <source>
        <dbReference type="SAM" id="MobiDB-lite"/>
    </source>
</evidence>
<accession>A0ABN9S538</accession>
<organism evidence="2 3">
    <name type="scientific">Prorocentrum cordatum</name>
    <dbReference type="NCBI Taxonomy" id="2364126"/>
    <lineage>
        <taxon>Eukaryota</taxon>
        <taxon>Sar</taxon>
        <taxon>Alveolata</taxon>
        <taxon>Dinophyceae</taxon>
        <taxon>Prorocentrales</taxon>
        <taxon>Prorocentraceae</taxon>
        <taxon>Prorocentrum</taxon>
    </lineage>
</organism>
<gene>
    <name evidence="2" type="ORF">PCOR1329_LOCUS26579</name>
</gene>
<dbReference type="Proteomes" id="UP001189429">
    <property type="component" value="Unassembled WGS sequence"/>
</dbReference>
<evidence type="ECO:0000313" key="2">
    <source>
        <dbReference type="EMBL" id="CAK0826914.1"/>
    </source>
</evidence>
<reference evidence="2" key="1">
    <citation type="submission" date="2023-10" db="EMBL/GenBank/DDBJ databases">
        <authorList>
            <person name="Chen Y."/>
            <person name="Shah S."/>
            <person name="Dougan E. K."/>
            <person name="Thang M."/>
            <person name="Chan C."/>
        </authorList>
    </citation>
    <scope>NUCLEOTIDE SEQUENCE [LARGE SCALE GENOMIC DNA]</scope>
</reference>
<feature type="compositionally biased region" description="Pro residues" evidence="1">
    <location>
        <begin position="89"/>
        <end position="107"/>
    </location>
</feature>
<dbReference type="EMBL" id="CAUYUJ010009480">
    <property type="protein sequence ID" value="CAK0826914.1"/>
    <property type="molecule type" value="Genomic_DNA"/>
</dbReference>
<feature type="compositionally biased region" description="Basic and acidic residues" evidence="1">
    <location>
        <begin position="121"/>
        <end position="130"/>
    </location>
</feature>
<feature type="region of interest" description="Disordered" evidence="1">
    <location>
        <begin position="75"/>
        <end position="130"/>
    </location>
</feature>
<proteinExistence type="predicted"/>
<evidence type="ECO:0000313" key="3">
    <source>
        <dbReference type="Proteomes" id="UP001189429"/>
    </source>
</evidence>
<sequence>MKAGGVCAGVVAAAAAVAGPRASVRVVSTFEDVWEATGAVGKRSLAAVGSSGLPGADGPGSFRVSELFEVAVPPSGTYSNPRHLAPWPGSSPPTARPPLPGRAPPSSRPSRPWCSWRHPRRLEGRRAPRR</sequence>
<protein>
    <submittedName>
        <fullName evidence="2">Uncharacterized protein</fullName>
    </submittedName>
</protein>